<evidence type="ECO:0000256" key="6">
    <source>
        <dbReference type="ARBA" id="ARBA00023043"/>
    </source>
</evidence>
<feature type="binding site" evidence="8">
    <location>
        <position position="348"/>
    </location>
    <ligand>
        <name>substrate</name>
    </ligand>
</feature>
<dbReference type="EC" id="3.5.1.2" evidence="3 8"/>
<feature type="domain" description="Glutaminase EF-hand" evidence="11">
    <location>
        <begin position="31"/>
        <end position="110"/>
    </location>
</feature>
<feature type="binding site" evidence="8">
    <location>
        <position position="263"/>
    </location>
    <ligand>
        <name>substrate</name>
    </ligand>
</feature>
<dbReference type="InterPro" id="IPR002110">
    <property type="entry name" value="Ankyrin_rpt"/>
</dbReference>
<proteinExistence type="inferred from homology"/>
<comment type="catalytic activity">
    <reaction evidence="7 8">
        <text>L-glutamine + H2O = L-glutamate + NH4(+)</text>
        <dbReference type="Rhea" id="RHEA:15889"/>
        <dbReference type="ChEBI" id="CHEBI:15377"/>
        <dbReference type="ChEBI" id="CHEBI:28938"/>
        <dbReference type="ChEBI" id="CHEBI:29985"/>
        <dbReference type="ChEBI" id="CHEBI:58359"/>
        <dbReference type="EC" id="3.5.1.2"/>
    </reaction>
</comment>
<dbReference type="InterPro" id="IPR015868">
    <property type="entry name" value="Glutaminase"/>
</dbReference>
<keyword evidence="5 8" id="KW-0378">Hydrolase</keyword>
<dbReference type="HAMAP" id="MF_00313">
    <property type="entry name" value="Glutaminase"/>
    <property type="match status" value="1"/>
</dbReference>
<feature type="binding site" evidence="8">
    <location>
        <position position="217"/>
    </location>
    <ligand>
        <name>substrate</name>
    </ligand>
</feature>
<keyword evidence="13" id="KW-1185">Reference proteome</keyword>
<feature type="binding site" evidence="8">
    <location>
        <position position="270"/>
    </location>
    <ligand>
        <name>substrate</name>
    </ligand>
</feature>
<evidence type="ECO:0000256" key="5">
    <source>
        <dbReference type="ARBA" id="ARBA00022801"/>
    </source>
</evidence>
<dbReference type="InterPro" id="IPR036770">
    <property type="entry name" value="Ankyrin_rpt-contain_sf"/>
</dbReference>
<feature type="repeat" description="ANK" evidence="9">
    <location>
        <begin position="468"/>
        <end position="500"/>
    </location>
</feature>
<dbReference type="Pfam" id="PF12796">
    <property type="entry name" value="Ank_2"/>
    <property type="match status" value="1"/>
</dbReference>
<dbReference type="Pfam" id="PF04960">
    <property type="entry name" value="Glutaminase"/>
    <property type="match status" value="1"/>
</dbReference>
<dbReference type="SMART" id="SM00248">
    <property type="entry name" value="ANK"/>
    <property type="match status" value="2"/>
</dbReference>
<dbReference type="NCBIfam" id="TIGR03814">
    <property type="entry name" value="Gln_ase"/>
    <property type="match status" value="1"/>
</dbReference>
<evidence type="ECO:0000256" key="3">
    <source>
        <dbReference type="ARBA" id="ARBA00012918"/>
    </source>
</evidence>
<evidence type="ECO:0000259" key="11">
    <source>
        <dbReference type="Pfam" id="PF17959"/>
    </source>
</evidence>
<evidence type="ECO:0000313" key="13">
    <source>
        <dbReference type="Proteomes" id="UP000256708"/>
    </source>
</evidence>
<dbReference type="PROSITE" id="PS50088">
    <property type="entry name" value="ANK_REPEAT"/>
    <property type="match status" value="1"/>
</dbReference>
<organism evidence="12 13">
    <name type="scientific">Pontibacter diazotrophicus</name>
    <dbReference type="NCBI Taxonomy" id="1400979"/>
    <lineage>
        <taxon>Bacteria</taxon>
        <taxon>Pseudomonadati</taxon>
        <taxon>Bacteroidota</taxon>
        <taxon>Cytophagia</taxon>
        <taxon>Cytophagales</taxon>
        <taxon>Hymenobacteraceae</taxon>
        <taxon>Pontibacter</taxon>
    </lineage>
</organism>
<reference evidence="13" key="1">
    <citation type="submission" date="2018-08" db="EMBL/GenBank/DDBJ databases">
        <authorList>
            <person name="Liu Z.-W."/>
            <person name="Du Z.-J."/>
        </authorList>
    </citation>
    <scope>NUCLEOTIDE SEQUENCE [LARGE SCALE GENOMIC DNA]</scope>
    <source>
        <strain evidence="13">H4X</strain>
    </source>
</reference>
<dbReference type="InterPro" id="IPR012338">
    <property type="entry name" value="Beta-lactam/transpept-like"/>
</dbReference>
<dbReference type="Gene3D" id="1.10.238.210">
    <property type="match status" value="1"/>
</dbReference>
<keyword evidence="8" id="KW-0007">Acetylation</keyword>
<feature type="region of interest" description="Disordered" evidence="10">
    <location>
        <begin position="1"/>
        <end position="20"/>
    </location>
</feature>
<dbReference type="Pfam" id="PF17959">
    <property type="entry name" value="EF-hand_14"/>
    <property type="match status" value="1"/>
</dbReference>
<keyword evidence="4" id="KW-0677">Repeat</keyword>
<feature type="binding site" evidence="8">
    <location>
        <position position="168"/>
    </location>
    <ligand>
        <name>substrate</name>
    </ligand>
</feature>
<evidence type="ECO:0000256" key="4">
    <source>
        <dbReference type="ARBA" id="ARBA00022737"/>
    </source>
</evidence>
<feature type="binding site" evidence="8">
    <location>
        <position position="296"/>
    </location>
    <ligand>
        <name>substrate</name>
    </ligand>
</feature>
<dbReference type="PANTHER" id="PTHR12544:SF29">
    <property type="entry name" value="GLUTAMINASE"/>
    <property type="match status" value="1"/>
</dbReference>
<comment type="similarity">
    <text evidence="1 8">Belongs to the glutaminase family.</text>
</comment>
<dbReference type="PROSITE" id="PS50297">
    <property type="entry name" value="ANK_REP_REGION"/>
    <property type="match status" value="1"/>
</dbReference>
<dbReference type="Gene3D" id="3.40.710.10">
    <property type="entry name" value="DD-peptidase/beta-lactamase superfamily"/>
    <property type="match status" value="1"/>
</dbReference>
<gene>
    <name evidence="8 12" type="primary">glsA</name>
    <name evidence="12" type="ORF">DXT99_13945</name>
</gene>
<dbReference type="SUPFAM" id="SSF48403">
    <property type="entry name" value="Ankyrin repeat"/>
    <property type="match status" value="1"/>
</dbReference>
<dbReference type="GO" id="GO:0006537">
    <property type="term" value="P:glutamate biosynthetic process"/>
    <property type="evidence" value="ECO:0007669"/>
    <property type="project" value="TreeGrafter"/>
</dbReference>
<name>A0A3D8LAP7_9BACT</name>
<evidence type="ECO:0000256" key="2">
    <source>
        <dbReference type="ARBA" id="ARBA00011881"/>
    </source>
</evidence>
<dbReference type="AlphaFoldDB" id="A0A3D8LAP7"/>
<dbReference type="Gene3D" id="1.25.40.20">
    <property type="entry name" value="Ankyrin repeat-containing domain"/>
    <property type="match status" value="1"/>
</dbReference>
<feature type="binding site" evidence="8">
    <location>
        <position position="366"/>
    </location>
    <ligand>
        <name>substrate</name>
    </ligand>
</feature>
<comment type="subunit">
    <text evidence="2 8">Homotetramer.</text>
</comment>
<dbReference type="GO" id="GO:0004359">
    <property type="term" value="F:glutaminase activity"/>
    <property type="evidence" value="ECO:0007669"/>
    <property type="project" value="UniProtKB-UniRule"/>
</dbReference>
<evidence type="ECO:0000256" key="9">
    <source>
        <dbReference type="PROSITE-ProRule" id="PRU00023"/>
    </source>
</evidence>
<dbReference type="InterPro" id="IPR041541">
    <property type="entry name" value="Glutaminase_EF-hand"/>
</dbReference>
<dbReference type="Proteomes" id="UP000256708">
    <property type="component" value="Unassembled WGS sequence"/>
</dbReference>
<dbReference type="OrthoDB" id="892800at2"/>
<dbReference type="FunFam" id="3.40.710.10:FF:000005">
    <property type="entry name" value="Glutaminase"/>
    <property type="match status" value="1"/>
</dbReference>
<evidence type="ECO:0000256" key="1">
    <source>
        <dbReference type="ARBA" id="ARBA00011076"/>
    </source>
</evidence>
<dbReference type="GO" id="GO:0006543">
    <property type="term" value="P:L-glutamine catabolic process"/>
    <property type="evidence" value="ECO:0007669"/>
    <property type="project" value="TreeGrafter"/>
</dbReference>
<sequence length="528" mass="58529">MKDTSEENRNNSSTIAESAIDHEIKNELRPLFDSLGSKNGKVTMQQVLERLQEAGIQGDDVRLEKSLGKYLRKDGHKEPQELTFEEFTKLLADNSAGLIKKAILKKLSVPDFREFSKDVERFYKNTKGIKKGEAGSKDEEKLYAVSVCTIDGQKLQLGDHQETFALQSVCKAINYAIALHEQEEEEVHRHVGREPSGRGYNGLVLNQDGLPHNPMINAGAIVICSLIKPDLTVAKRLKHVMDIWSRICGNTPVGLNREMAETEVTKSERNMALSYYMKEQGAFPENTDIYKTMELYNKCCSIEVNIDQLAIAAATLANGGICPTTGDKVFNSDNVKDCLSLMLSCGMYDYSGEFAFLVGLPAKSGVSGAMMVVVPGLMGIAIYSPPLDELGSPVRGVAFCKELVKEYSFHKYDHVVDPAHKKKDPRLPRLQSRLEGMINLCWAASQGDLLEVQNLLAQGISAEAENFDKRTPLHLAAAEGHLDVVEYLLKKGIDPNPKDRWKRTPLADALHGNHTRVAALLRKQGGEE</sequence>
<dbReference type="EMBL" id="QRGR01000014">
    <property type="protein sequence ID" value="RDV14501.1"/>
    <property type="molecule type" value="Genomic_DNA"/>
</dbReference>
<dbReference type="RefSeq" id="WP_115566180.1">
    <property type="nucleotide sequence ID" value="NZ_QRGR01000014.1"/>
</dbReference>
<dbReference type="PANTHER" id="PTHR12544">
    <property type="entry name" value="GLUTAMINASE"/>
    <property type="match status" value="1"/>
</dbReference>
<evidence type="ECO:0000256" key="10">
    <source>
        <dbReference type="SAM" id="MobiDB-lite"/>
    </source>
</evidence>
<evidence type="ECO:0000256" key="7">
    <source>
        <dbReference type="ARBA" id="ARBA00049534"/>
    </source>
</evidence>
<evidence type="ECO:0000256" key="8">
    <source>
        <dbReference type="HAMAP-Rule" id="MF_00313"/>
    </source>
</evidence>
<accession>A0A3D8LAP7</accession>
<dbReference type="SUPFAM" id="SSF56601">
    <property type="entry name" value="beta-lactamase/transpeptidase-like"/>
    <property type="match status" value="1"/>
</dbReference>
<comment type="caution">
    <text evidence="12">The sequence shown here is derived from an EMBL/GenBank/DDBJ whole genome shotgun (WGS) entry which is preliminary data.</text>
</comment>
<keyword evidence="6 9" id="KW-0040">ANK repeat</keyword>
<evidence type="ECO:0000313" key="12">
    <source>
        <dbReference type="EMBL" id="RDV14501.1"/>
    </source>
</evidence>
<protein>
    <recommendedName>
        <fullName evidence="3 8">Glutaminase</fullName>
        <ecNumber evidence="3 8">3.5.1.2</ecNumber>
    </recommendedName>
</protein>